<proteinExistence type="predicted"/>
<protein>
    <submittedName>
        <fullName evidence="1">Uncharacterized protein</fullName>
    </submittedName>
</protein>
<dbReference type="PROSITE" id="PS51257">
    <property type="entry name" value="PROKAR_LIPOPROTEIN"/>
    <property type="match status" value="1"/>
</dbReference>
<sequence>MKRIAIAIIAAALMMGCIVGSASSEPVVGFVIEDSPACDVDDLSPESMALITRWYNLCAKAEAGTITDEERAEGSSESYAECGYLNGDIPVTIILLDGTILLARMPDGSTMGLTSDGFRRNTDPPSLPGE</sequence>
<dbReference type="AlphaFoldDB" id="A0A0F9IQZ2"/>
<comment type="caution">
    <text evidence="1">The sequence shown here is derived from an EMBL/GenBank/DDBJ whole genome shotgun (WGS) entry which is preliminary data.</text>
</comment>
<accession>A0A0F9IQZ2</accession>
<organism evidence="1">
    <name type="scientific">marine sediment metagenome</name>
    <dbReference type="NCBI Taxonomy" id="412755"/>
    <lineage>
        <taxon>unclassified sequences</taxon>
        <taxon>metagenomes</taxon>
        <taxon>ecological metagenomes</taxon>
    </lineage>
</organism>
<reference evidence="1" key="1">
    <citation type="journal article" date="2015" name="Nature">
        <title>Complex archaea that bridge the gap between prokaryotes and eukaryotes.</title>
        <authorList>
            <person name="Spang A."/>
            <person name="Saw J.H."/>
            <person name="Jorgensen S.L."/>
            <person name="Zaremba-Niedzwiedzka K."/>
            <person name="Martijn J."/>
            <person name="Lind A.E."/>
            <person name="van Eijk R."/>
            <person name="Schleper C."/>
            <person name="Guy L."/>
            <person name="Ettema T.J."/>
        </authorList>
    </citation>
    <scope>NUCLEOTIDE SEQUENCE</scope>
</reference>
<dbReference type="EMBL" id="LAZR01013353">
    <property type="protein sequence ID" value="KKM22354.1"/>
    <property type="molecule type" value="Genomic_DNA"/>
</dbReference>
<evidence type="ECO:0000313" key="1">
    <source>
        <dbReference type="EMBL" id="KKM22354.1"/>
    </source>
</evidence>
<name>A0A0F9IQZ2_9ZZZZ</name>
<gene>
    <name evidence="1" type="ORF">LCGC14_1626220</name>
</gene>